<comment type="caution">
    <text evidence="5">The sequence shown here is derived from an EMBL/GenBank/DDBJ whole genome shotgun (WGS) entry which is preliminary data.</text>
</comment>
<evidence type="ECO:0000256" key="1">
    <source>
        <dbReference type="ARBA" id="ARBA00005234"/>
    </source>
</evidence>
<dbReference type="EMBL" id="JARKIB010000244">
    <property type="protein sequence ID" value="KAJ7720097.1"/>
    <property type="molecule type" value="Genomic_DNA"/>
</dbReference>
<keyword evidence="3" id="KW-0378">Hydrolase</keyword>
<evidence type="ECO:0000256" key="2">
    <source>
        <dbReference type="ARBA" id="ARBA00022670"/>
    </source>
</evidence>
<organism evidence="5 6">
    <name type="scientific">Mycena metata</name>
    <dbReference type="NCBI Taxonomy" id="1033252"/>
    <lineage>
        <taxon>Eukaryota</taxon>
        <taxon>Fungi</taxon>
        <taxon>Dikarya</taxon>
        <taxon>Basidiomycota</taxon>
        <taxon>Agaricomycotina</taxon>
        <taxon>Agaricomycetes</taxon>
        <taxon>Agaricomycetidae</taxon>
        <taxon>Agaricales</taxon>
        <taxon>Marasmiineae</taxon>
        <taxon>Mycenaceae</taxon>
        <taxon>Mycena</taxon>
    </lineage>
</organism>
<feature type="domain" description="Ubiquitin-like protease family profile" evidence="4">
    <location>
        <begin position="1"/>
        <end position="188"/>
    </location>
</feature>
<reference evidence="5" key="1">
    <citation type="submission" date="2023-03" db="EMBL/GenBank/DDBJ databases">
        <title>Massive genome expansion in bonnet fungi (Mycena s.s.) driven by repeated elements and novel gene families across ecological guilds.</title>
        <authorList>
            <consortium name="Lawrence Berkeley National Laboratory"/>
            <person name="Harder C.B."/>
            <person name="Miyauchi S."/>
            <person name="Viragh M."/>
            <person name="Kuo A."/>
            <person name="Thoen E."/>
            <person name="Andreopoulos B."/>
            <person name="Lu D."/>
            <person name="Skrede I."/>
            <person name="Drula E."/>
            <person name="Henrissat B."/>
            <person name="Morin E."/>
            <person name="Kohler A."/>
            <person name="Barry K."/>
            <person name="LaButti K."/>
            <person name="Morin E."/>
            <person name="Salamov A."/>
            <person name="Lipzen A."/>
            <person name="Mereny Z."/>
            <person name="Hegedus B."/>
            <person name="Baldrian P."/>
            <person name="Stursova M."/>
            <person name="Weitz H."/>
            <person name="Taylor A."/>
            <person name="Grigoriev I.V."/>
            <person name="Nagy L.G."/>
            <person name="Martin F."/>
            <person name="Kauserud H."/>
        </authorList>
    </citation>
    <scope>NUCLEOTIDE SEQUENCE</scope>
    <source>
        <strain evidence="5">CBHHK182m</strain>
    </source>
</reference>
<dbReference type="Proteomes" id="UP001215598">
    <property type="component" value="Unassembled WGS sequence"/>
</dbReference>
<evidence type="ECO:0000313" key="5">
    <source>
        <dbReference type="EMBL" id="KAJ7720097.1"/>
    </source>
</evidence>
<proteinExistence type="inferred from homology"/>
<dbReference type="GO" id="GO:0019783">
    <property type="term" value="F:ubiquitin-like protein peptidase activity"/>
    <property type="evidence" value="ECO:0007669"/>
    <property type="project" value="UniProtKB-ARBA"/>
</dbReference>
<evidence type="ECO:0000259" key="4">
    <source>
        <dbReference type="PROSITE" id="PS50600"/>
    </source>
</evidence>
<keyword evidence="2" id="KW-0645">Protease</keyword>
<sequence length="221" mass="24916">LLGKMPWGLTKPSDSEPYYSLWRFLGPHWLAGSQLNDTLELLRLKINSTPGLTRDLRVKSIDMTRALLKAYDERDTVSYRTAHDLDWLRILAEDLLGSQASLLTGTHLGPVNDEPHWTAIVVDAAERRIHYGDGYGFRAEVPEKLLAAYRWWLGHHTSMDFSVGDLSIATQTDAFSCGMLVGNSLEHFADPSVPLVNAKDWAAARLQKFIEIAERSLEKVR</sequence>
<evidence type="ECO:0000313" key="6">
    <source>
        <dbReference type="Proteomes" id="UP001215598"/>
    </source>
</evidence>
<keyword evidence="6" id="KW-1185">Reference proteome</keyword>
<dbReference type="InterPro" id="IPR038765">
    <property type="entry name" value="Papain-like_cys_pep_sf"/>
</dbReference>
<dbReference type="AlphaFoldDB" id="A0AAD7HHP6"/>
<dbReference type="GO" id="GO:0006508">
    <property type="term" value="P:proteolysis"/>
    <property type="evidence" value="ECO:0007669"/>
    <property type="project" value="UniProtKB-KW"/>
</dbReference>
<evidence type="ECO:0000256" key="3">
    <source>
        <dbReference type="ARBA" id="ARBA00022801"/>
    </source>
</evidence>
<gene>
    <name evidence="5" type="ORF">B0H16DRAFT_1243315</name>
</gene>
<accession>A0AAD7HHP6</accession>
<name>A0AAD7HHP6_9AGAR</name>
<feature type="non-terminal residue" evidence="5">
    <location>
        <position position="221"/>
    </location>
</feature>
<comment type="similarity">
    <text evidence="1">Belongs to the peptidase C48 family.</text>
</comment>
<dbReference type="SUPFAM" id="SSF54001">
    <property type="entry name" value="Cysteine proteinases"/>
    <property type="match status" value="1"/>
</dbReference>
<dbReference type="Gene3D" id="3.40.395.10">
    <property type="entry name" value="Adenoviral Proteinase, Chain A"/>
    <property type="match status" value="1"/>
</dbReference>
<dbReference type="PROSITE" id="PS50600">
    <property type="entry name" value="ULP_PROTEASE"/>
    <property type="match status" value="1"/>
</dbReference>
<dbReference type="GO" id="GO:0008234">
    <property type="term" value="F:cysteine-type peptidase activity"/>
    <property type="evidence" value="ECO:0007669"/>
    <property type="project" value="InterPro"/>
</dbReference>
<dbReference type="InterPro" id="IPR003653">
    <property type="entry name" value="Peptidase_C48_C"/>
</dbReference>
<feature type="non-terminal residue" evidence="5">
    <location>
        <position position="1"/>
    </location>
</feature>
<protein>
    <recommendedName>
        <fullName evidence="4">Ubiquitin-like protease family profile domain-containing protein</fullName>
    </recommendedName>
</protein>